<keyword evidence="1" id="KW-0812">Transmembrane</keyword>
<evidence type="ECO:0000256" key="1">
    <source>
        <dbReference type="SAM" id="Phobius"/>
    </source>
</evidence>
<proteinExistence type="predicted"/>
<gene>
    <name evidence="2" type="ORF">E1I69_17480</name>
</gene>
<sequence length="79" mass="9432">MKLCLHCESDMLVKKNFFMFKIPAAILLLLVPYGFVICWLPFLIPPNYACKKCGREFRKVKEVDWQVYEKMKQEKEKGK</sequence>
<name>A0A4S3PMT8_9BACI</name>
<comment type="caution">
    <text evidence="2">The sequence shown here is derived from an EMBL/GenBank/DDBJ whole genome shotgun (WGS) entry which is preliminary data.</text>
</comment>
<dbReference type="Proteomes" id="UP000306477">
    <property type="component" value="Unassembled WGS sequence"/>
</dbReference>
<evidence type="ECO:0008006" key="4">
    <source>
        <dbReference type="Google" id="ProtNLM"/>
    </source>
</evidence>
<accession>A0A4S3PMT8</accession>
<keyword evidence="1" id="KW-1133">Transmembrane helix</keyword>
<feature type="transmembrane region" description="Helical" evidence="1">
    <location>
        <begin position="20"/>
        <end position="44"/>
    </location>
</feature>
<dbReference type="OrthoDB" id="2886319at2"/>
<protein>
    <recommendedName>
        <fullName evidence="4">LITAF domain-containing protein</fullName>
    </recommendedName>
</protein>
<reference evidence="2 3" key="1">
    <citation type="journal article" date="2019" name="Indoor Air">
        <title>Impacts of indoor surface finishes on bacterial viability.</title>
        <authorList>
            <person name="Hu J."/>
            <person name="Maamar S.B."/>
            <person name="Glawe A.J."/>
            <person name="Gottel N."/>
            <person name="Gilbert J.A."/>
            <person name="Hartmann E.M."/>
        </authorList>
    </citation>
    <scope>NUCLEOTIDE SEQUENCE [LARGE SCALE GENOMIC DNA]</scope>
    <source>
        <strain evidence="2 3">AF060A6</strain>
    </source>
</reference>
<keyword evidence="3" id="KW-1185">Reference proteome</keyword>
<dbReference type="AlphaFoldDB" id="A0A4S3PMT8"/>
<dbReference type="RefSeq" id="WP_136380855.1">
    <property type="nucleotide sequence ID" value="NZ_SLUB01000040.1"/>
</dbReference>
<keyword evidence="1" id="KW-0472">Membrane</keyword>
<dbReference type="EMBL" id="SLUB01000040">
    <property type="protein sequence ID" value="THE10738.1"/>
    <property type="molecule type" value="Genomic_DNA"/>
</dbReference>
<evidence type="ECO:0000313" key="2">
    <source>
        <dbReference type="EMBL" id="THE10738.1"/>
    </source>
</evidence>
<organism evidence="2 3">
    <name type="scientific">Bacillus timonensis</name>
    <dbReference type="NCBI Taxonomy" id="1033734"/>
    <lineage>
        <taxon>Bacteria</taxon>
        <taxon>Bacillati</taxon>
        <taxon>Bacillota</taxon>
        <taxon>Bacilli</taxon>
        <taxon>Bacillales</taxon>
        <taxon>Bacillaceae</taxon>
        <taxon>Bacillus</taxon>
    </lineage>
</organism>
<evidence type="ECO:0000313" key="3">
    <source>
        <dbReference type="Proteomes" id="UP000306477"/>
    </source>
</evidence>